<evidence type="ECO:0000256" key="6">
    <source>
        <dbReference type="ARBA" id="ARBA00022729"/>
    </source>
</evidence>
<comment type="catalytic activity">
    <reaction evidence="16">
        <text>L-threonyl-[protein] + ATP = O-phospho-L-threonyl-[protein] + ADP + H(+)</text>
        <dbReference type="Rhea" id="RHEA:46608"/>
        <dbReference type="Rhea" id="RHEA-COMP:11060"/>
        <dbReference type="Rhea" id="RHEA-COMP:11605"/>
        <dbReference type="ChEBI" id="CHEBI:15378"/>
        <dbReference type="ChEBI" id="CHEBI:30013"/>
        <dbReference type="ChEBI" id="CHEBI:30616"/>
        <dbReference type="ChEBI" id="CHEBI:61977"/>
        <dbReference type="ChEBI" id="CHEBI:456216"/>
    </reaction>
</comment>
<evidence type="ECO:0000256" key="19">
    <source>
        <dbReference type="SAM" id="Phobius"/>
    </source>
</evidence>
<reference evidence="23 24" key="1">
    <citation type="journal article" date="2024" name="Plant J.">
        <title>Genome sequences and population genomics reveal climatic adaptation and genomic divergence between two closely related sweetgum species.</title>
        <authorList>
            <person name="Xu W.Q."/>
            <person name="Ren C.Q."/>
            <person name="Zhang X.Y."/>
            <person name="Comes H.P."/>
            <person name="Liu X.H."/>
            <person name="Li Y.G."/>
            <person name="Kettle C.J."/>
            <person name="Jalonen R."/>
            <person name="Gaisberger H."/>
            <person name="Ma Y.Z."/>
            <person name="Qiu Y.X."/>
        </authorList>
    </citation>
    <scope>NUCLEOTIDE SEQUENCE [LARGE SCALE GENOMIC DNA]</scope>
    <source>
        <strain evidence="23">Hangzhou</strain>
    </source>
</reference>
<accession>A0AAP0S0A4</accession>
<sequence>MVSFLLALTLLATISSTTVTTLTSAANDTFTTVLNRTCSPISAANPQTFDTTFVDAMEIVLRQVTDTGFGMAVAGATTADQVYGLGQCLSYLTNTDCRLCYAESRVKLPLCLPTISARIYLNGCFLRYAQYNFSQESVGSLDSSVCGSSGNVSDTANFRQITNGLIQNLTSSAYQTADFYQVGNATISSGERVYGVAQCWKSLNQSGCRECMESAANRTVGCLPGTEGAALNTGCFVRYSLRPFYVNTPTSGSGSSSVSLGGRVGIALASIFAAILIAAAIIIWRRRRYPGYDDYENASGSSEILKKISESNLSFSYEDLKNATNNFDSGNKIGQGGYGTVYKGILADGREIAVKRLFVNSTQWLDQFFNEVNLISRVQHKNLVKLYGCSVDGPESLLVYEYLCNTSLDQFLFDSFRKRALDWGRRFSILVGSAEGLAYLHKASEVRIIHRDVKASNVLLDDRYRPKIADFGLARYFAEGQSHLSTGVAGTLGYMAPEYVVHGQLTEKADVYSYGILVLEVITGRKNTTSISTSTEGHSLTAQVWRHFTSNSVIEMLDPSLEGQCSVEQVLKVFHVGLLCTQASPNLRPPMWKVVEMLISEGRDLPLPTQPPFINIRGAEPRSSGSETSGIASSSSSKQPTSLNQLSVSIMEGR</sequence>
<evidence type="ECO:0000256" key="3">
    <source>
        <dbReference type="ARBA" id="ARBA00022553"/>
    </source>
</evidence>
<dbReference type="EMBL" id="JBBPBK010000003">
    <property type="protein sequence ID" value="KAK9288480.1"/>
    <property type="molecule type" value="Genomic_DNA"/>
</dbReference>
<keyword evidence="13" id="KW-0675">Receptor</keyword>
<dbReference type="AlphaFoldDB" id="A0AAP0S0A4"/>
<dbReference type="FunFam" id="3.30.430.20:FF:000005">
    <property type="entry name" value="Cysteine-rich receptor-like protein kinase 2"/>
    <property type="match status" value="1"/>
</dbReference>
<evidence type="ECO:0000256" key="7">
    <source>
        <dbReference type="ARBA" id="ARBA00022737"/>
    </source>
</evidence>
<protein>
    <recommendedName>
        <fullName evidence="25">Cysteine-rich receptor-like protein kinase 2</fullName>
    </recommendedName>
</protein>
<feature type="chain" id="PRO_5042956652" description="Cysteine-rich receptor-like protein kinase 2" evidence="20">
    <location>
        <begin position="17"/>
        <end position="654"/>
    </location>
</feature>
<feature type="compositionally biased region" description="Low complexity" evidence="18">
    <location>
        <begin position="623"/>
        <end position="637"/>
    </location>
</feature>
<evidence type="ECO:0000256" key="14">
    <source>
        <dbReference type="ARBA" id="ARBA00023180"/>
    </source>
</evidence>
<evidence type="ECO:0000256" key="11">
    <source>
        <dbReference type="ARBA" id="ARBA00022989"/>
    </source>
</evidence>
<evidence type="ECO:0008006" key="25">
    <source>
        <dbReference type="Google" id="ProtNLM"/>
    </source>
</evidence>
<dbReference type="InterPro" id="IPR008271">
    <property type="entry name" value="Ser/Thr_kinase_AS"/>
</dbReference>
<dbReference type="Gene3D" id="3.30.430.20">
    <property type="entry name" value="Gnk2 domain, C-X8-C-X2-C motif"/>
    <property type="match status" value="2"/>
</dbReference>
<dbReference type="PROSITE" id="PS00107">
    <property type="entry name" value="PROTEIN_KINASE_ATP"/>
    <property type="match status" value="1"/>
</dbReference>
<evidence type="ECO:0000256" key="2">
    <source>
        <dbReference type="ARBA" id="ARBA00022527"/>
    </source>
</evidence>
<keyword evidence="9" id="KW-0418">Kinase</keyword>
<dbReference type="Gene3D" id="1.10.510.10">
    <property type="entry name" value="Transferase(Phosphotransferase) domain 1"/>
    <property type="match status" value="1"/>
</dbReference>
<keyword evidence="14" id="KW-0325">Glycoprotein</keyword>
<evidence type="ECO:0000313" key="23">
    <source>
        <dbReference type="EMBL" id="KAK9288480.1"/>
    </source>
</evidence>
<dbReference type="PROSITE" id="PS00108">
    <property type="entry name" value="PROTEIN_KINASE_ST"/>
    <property type="match status" value="1"/>
</dbReference>
<evidence type="ECO:0000256" key="18">
    <source>
        <dbReference type="SAM" id="MobiDB-lite"/>
    </source>
</evidence>
<keyword evidence="4" id="KW-0808">Transferase</keyword>
<keyword evidence="2" id="KW-0723">Serine/threonine-protein kinase</keyword>
<dbReference type="FunFam" id="3.30.430.20:FF:000015">
    <property type="entry name" value="Cysteine-rich receptor-like protein kinase 3"/>
    <property type="match status" value="1"/>
</dbReference>
<evidence type="ECO:0000256" key="1">
    <source>
        <dbReference type="ARBA" id="ARBA00004167"/>
    </source>
</evidence>
<keyword evidence="7" id="KW-0677">Repeat</keyword>
<dbReference type="PROSITE" id="PS51473">
    <property type="entry name" value="GNK2"/>
    <property type="match status" value="2"/>
</dbReference>
<dbReference type="GO" id="GO:0016020">
    <property type="term" value="C:membrane"/>
    <property type="evidence" value="ECO:0007669"/>
    <property type="project" value="UniProtKB-SubCell"/>
</dbReference>
<evidence type="ECO:0000256" key="8">
    <source>
        <dbReference type="ARBA" id="ARBA00022741"/>
    </source>
</evidence>
<feature type="binding site" evidence="17">
    <location>
        <position position="355"/>
    </location>
    <ligand>
        <name>ATP</name>
        <dbReference type="ChEBI" id="CHEBI:30616"/>
    </ligand>
</feature>
<keyword evidence="8 17" id="KW-0547">Nucleotide-binding</keyword>
<dbReference type="InterPro" id="IPR017441">
    <property type="entry name" value="Protein_kinase_ATP_BS"/>
</dbReference>
<feature type="transmembrane region" description="Helical" evidence="19">
    <location>
        <begin position="264"/>
        <end position="284"/>
    </location>
</feature>
<feature type="signal peptide" evidence="20">
    <location>
        <begin position="1"/>
        <end position="16"/>
    </location>
</feature>
<keyword evidence="6 20" id="KW-0732">Signal</keyword>
<dbReference type="FunFam" id="1.10.510.10:FF:000336">
    <property type="entry name" value="Cysteine-rich receptor-like protein kinase 2"/>
    <property type="match status" value="1"/>
</dbReference>
<feature type="compositionally biased region" description="Polar residues" evidence="18">
    <location>
        <begin position="638"/>
        <end position="648"/>
    </location>
</feature>
<evidence type="ECO:0000256" key="12">
    <source>
        <dbReference type="ARBA" id="ARBA00023136"/>
    </source>
</evidence>
<evidence type="ECO:0000256" key="17">
    <source>
        <dbReference type="PROSITE-ProRule" id="PRU10141"/>
    </source>
</evidence>
<keyword evidence="12 19" id="KW-0472">Membrane</keyword>
<evidence type="ECO:0000259" key="21">
    <source>
        <dbReference type="PROSITE" id="PS50011"/>
    </source>
</evidence>
<feature type="domain" description="Gnk2-homologous" evidence="22">
    <location>
        <begin position="140"/>
        <end position="244"/>
    </location>
</feature>
<dbReference type="PROSITE" id="PS50011">
    <property type="entry name" value="PROTEIN_KINASE_DOM"/>
    <property type="match status" value="1"/>
</dbReference>
<evidence type="ECO:0000256" key="15">
    <source>
        <dbReference type="ARBA" id="ARBA00047558"/>
    </source>
</evidence>
<dbReference type="CDD" id="cd23509">
    <property type="entry name" value="Gnk2-like"/>
    <property type="match status" value="2"/>
</dbReference>
<feature type="domain" description="Protein kinase" evidence="21">
    <location>
        <begin position="327"/>
        <end position="578"/>
    </location>
</feature>
<dbReference type="CDD" id="cd14066">
    <property type="entry name" value="STKc_IRAK"/>
    <property type="match status" value="1"/>
</dbReference>
<keyword evidence="5 19" id="KW-0812">Transmembrane</keyword>
<evidence type="ECO:0000256" key="5">
    <source>
        <dbReference type="ARBA" id="ARBA00022692"/>
    </source>
</evidence>
<comment type="subcellular location">
    <subcellularLocation>
        <location evidence="1">Membrane</location>
        <topology evidence="1">Single-pass membrane protein</topology>
    </subcellularLocation>
</comment>
<gene>
    <name evidence="23" type="ORF">L1049_016938</name>
</gene>
<keyword evidence="10 17" id="KW-0067">ATP-binding</keyword>
<evidence type="ECO:0000313" key="24">
    <source>
        <dbReference type="Proteomes" id="UP001415857"/>
    </source>
</evidence>
<evidence type="ECO:0000256" key="4">
    <source>
        <dbReference type="ARBA" id="ARBA00022679"/>
    </source>
</evidence>
<evidence type="ECO:0000256" key="20">
    <source>
        <dbReference type="SAM" id="SignalP"/>
    </source>
</evidence>
<keyword evidence="24" id="KW-1185">Reference proteome</keyword>
<dbReference type="SUPFAM" id="SSF56112">
    <property type="entry name" value="Protein kinase-like (PK-like)"/>
    <property type="match status" value="1"/>
</dbReference>
<name>A0AAP0S0A4_LIQFO</name>
<comment type="caution">
    <text evidence="23">The sequence shown here is derived from an EMBL/GenBank/DDBJ whole genome shotgun (WGS) entry which is preliminary data.</text>
</comment>
<dbReference type="Pfam" id="PF01657">
    <property type="entry name" value="Stress-antifung"/>
    <property type="match status" value="2"/>
</dbReference>
<dbReference type="InterPro" id="IPR011009">
    <property type="entry name" value="Kinase-like_dom_sf"/>
</dbReference>
<dbReference type="FunFam" id="3.30.200.20:FF:000177">
    <property type="entry name" value="Cysteine-rich receptor-like protein kinase 2"/>
    <property type="match status" value="1"/>
</dbReference>
<dbReference type="GO" id="GO:0004674">
    <property type="term" value="F:protein serine/threonine kinase activity"/>
    <property type="evidence" value="ECO:0007669"/>
    <property type="project" value="UniProtKB-KW"/>
</dbReference>
<dbReference type="InterPro" id="IPR000719">
    <property type="entry name" value="Prot_kinase_dom"/>
</dbReference>
<organism evidence="23 24">
    <name type="scientific">Liquidambar formosana</name>
    <name type="common">Formosan gum</name>
    <dbReference type="NCBI Taxonomy" id="63359"/>
    <lineage>
        <taxon>Eukaryota</taxon>
        <taxon>Viridiplantae</taxon>
        <taxon>Streptophyta</taxon>
        <taxon>Embryophyta</taxon>
        <taxon>Tracheophyta</taxon>
        <taxon>Spermatophyta</taxon>
        <taxon>Magnoliopsida</taxon>
        <taxon>eudicotyledons</taxon>
        <taxon>Gunneridae</taxon>
        <taxon>Pentapetalae</taxon>
        <taxon>Saxifragales</taxon>
        <taxon>Altingiaceae</taxon>
        <taxon>Liquidambar</taxon>
    </lineage>
</organism>
<dbReference type="Proteomes" id="UP001415857">
    <property type="component" value="Unassembled WGS sequence"/>
</dbReference>
<keyword evidence="11 19" id="KW-1133">Transmembrane helix</keyword>
<keyword evidence="3" id="KW-0597">Phosphoprotein</keyword>
<evidence type="ECO:0000256" key="10">
    <source>
        <dbReference type="ARBA" id="ARBA00022840"/>
    </source>
</evidence>
<dbReference type="GO" id="GO:0005524">
    <property type="term" value="F:ATP binding"/>
    <property type="evidence" value="ECO:0007669"/>
    <property type="project" value="UniProtKB-UniRule"/>
</dbReference>
<dbReference type="InterPro" id="IPR052059">
    <property type="entry name" value="CR_Ser/Thr_kinase"/>
</dbReference>
<proteinExistence type="predicted"/>
<evidence type="ECO:0000256" key="16">
    <source>
        <dbReference type="ARBA" id="ARBA00047951"/>
    </source>
</evidence>
<evidence type="ECO:0000259" key="22">
    <source>
        <dbReference type="PROSITE" id="PS51473"/>
    </source>
</evidence>
<dbReference type="InterPro" id="IPR002902">
    <property type="entry name" value="GNK2"/>
</dbReference>
<feature type="domain" description="Gnk2-homologous" evidence="22">
    <location>
        <begin position="31"/>
        <end position="133"/>
    </location>
</feature>
<evidence type="ECO:0000256" key="9">
    <source>
        <dbReference type="ARBA" id="ARBA00022777"/>
    </source>
</evidence>
<comment type="catalytic activity">
    <reaction evidence="15">
        <text>L-seryl-[protein] + ATP = O-phospho-L-seryl-[protein] + ADP + H(+)</text>
        <dbReference type="Rhea" id="RHEA:17989"/>
        <dbReference type="Rhea" id="RHEA-COMP:9863"/>
        <dbReference type="Rhea" id="RHEA-COMP:11604"/>
        <dbReference type="ChEBI" id="CHEBI:15378"/>
        <dbReference type="ChEBI" id="CHEBI:29999"/>
        <dbReference type="ChEBI" id="CHEBI:30616"/>
        <dbReference type="ChEBI" id="CHEBI:83421"/>
        <dbReference type="ChEBI" id="CHEBI:456216"/>
    </reaction>
</comment>
<dbReference type="SMART" id="SM00220">
    <property type="entry name" value="S_TKc"/>
    <property type="match status" value="1"/>
</dbReference>
<feature type="region of interest" description="Disordered" evidence="18">
    <location>
        <begin position="609"/>
        <end position="654"/>
    </location>
</feature>
<dbReference type="Pfam" id="PF07714">
    <property type="entry name" value="PK_Tyr_Ser-Thr"/>
    <property type="match status" value="1"/>
</dbReference>
<dbReference type="InterPro" id="IPR038408">
    <property type="entry name" value="GNK2_sf"/>
</dbReference>
<dbReference type="Gene3D" id="3.30.200.20">
    <property type="entry name" value="Phosphorylase Kinase, domain 1"/>
    <property type="match status" value="1"/>
</dbReference>
<dbReference type="PANTHER" id="PTHR47973">
    <property type="entry name" value="CYSTEINE-RICH RECEPTOR-LIKE PROTEIN KINASE 3"/>
    <property type="match status" value="1"/>
</dbReference>
<evidence type="ECO:0000256" key="13">
    <source>
        <dbReference type="ARBA" id="ARBA00023170"/>
    </source>
</evidence>
<dbReference type="InterPro" id="IPR001245">
    <property type="entry name" value="Ser-Thr/Tyr_kinase_cat_dom"/>
</dbReference>